<dbReference type="EMBL" id="CAVLEF010000009">
    <property type="protein sequence ID" value="CAK1547414.1"/>
    <property type="molecule type" value="Genomic_DNA"/>
</dbReference>
<dbReference type="Proteomes" id="UP001497472">
    <property type="component" value="Unassembled WGS sequence"/>
</dbReference>
<dbReference type="AlphaFoldDB" id="A0AAV1JDL0"/>
<evidence type="ECO:0000313" key="2">
    <source>
        <dbReference type="EMBL" id="CAK1547414.1"/>
    </source>
</evidence>
<feature type="region of interest" description="Disordered" evidence="1">
    <location>
        <begin position="191"/>
        <end position="215"/>
    </location>
</feature>
<evidence type="ECO:0000256" key="1">
    <source>
        <dbReference type="SAM" id="MobiDB-lite"/>
    </source>
</evidence>
<feature type="compositionally biased region" description="Basic and acidic residues" evidence="1">
    <location>
        <begin position="205"/>
        <end position="215"/>
    </location>
</feature>
<reference evidence="2 3" key="1">
    <citation type="submission" date="2023-11" db="EMBL/GenBank/DDBJ databases">
        <authorList>
            <person name="Okamura Y."/>
        </authorList>
    </citation>
    <scope>NUCLEOTIDE SEQUENCE [LARGE SCALE GENOMIC DNA]</scope>
</reference>
<evidence type="ECO:0000313" key="3">
    <source>
        <dbReference type="Proteomes" id="UP001497472"/>
    </source>
</evidence>
<proteinExistence type="predicted"/>
<comment type="caution">
    <text evidence="2">The sequence shown here is derived from an EMBL/GenBank/DDBJ whole genome shotgun (WGS) entry which is preliminary data.</text>
</comment>
<organism evidence="2 3">
    <name type="scientific">Leptosia nina</name>
    <dbReference type="NCBI Taxonomy" id="320188"/>
    <lineage>
        <taxon>Eukaryota</taxon>
        <taxon>Metazoa</taxon>
        <taxon>Ecdysozoa</taxon>
        <taxon>Arthropoda</taxon>
        <taxon>Hexapoda</taxon>
        <taxon>Insecta</taxon>
        <taxon>Pterygota</taxon>
        <taxon>Neoptera</taxon>
        <taxon>Endopterygota</taxon>
        <taxon>Lepidoptera</taxon>
        <taxon>Glossata</taxon>
        <taxon>Ditrysia</taxon>
        <taxon>Papilionoidea</taxon>
        <taxon>Pieridae</taxon>
        <taxon>Pierinae</taxon>
        <taxon>Leptosia</taxon>
    </lineage>
</organism>
<gene>
    <name evidence="2" type="ORF">LNINA_LOCUS6891</name>
</gene>
<sequence length="248" mass="28658">MAVNKIANVINAESKMLRYRRVRFHRTKDAWQTLEERPYRPMRGDLHYHAKRHMLPREVEAKRRSTSQRPKELRKKPSGHLKPLNEDDMENDEVVSVAVGPPAIRPKYDKMQKYLLKTAPSANNVVENTAGTNLVKNVLTQLGREFLTHQVSEDFVFGQYVGNSMRNLTSELKLKMQHEILELIVKYQNGKKAEKTPSTTSTPQPEDKLSNTIFKDVKEMKDIKENDKKSETDEGWPDFSNLAKIVGK</sequence>
<protein>
    <submittedName>
        <fullName evidence="2">Uncharacterized protein</fullName>
    </submittedName>
</protein>
<keyword evidence="3" id="KW-1185">Reference proteome</keyword>
<feature type="region of interest" description="Disordered" evidence="1">
    <location>
        <begin position="52"/>
        <end position="87"/>
    </location>
</feature>
<accession>A0AAV1JDL0</accession>
<name>A0AAV1JDL0_9NEOP</name>